<evidence type="ECO:0000313" key="1">
    <source>
        <dbReference type="EMBL" id="KAL3396683.1"/>
    </source>
</evidence>
<dbReference type="PANTHER" id="PTHR46601">
    <property type="entry name" value="ULP_PROTEASE DOMAIN-CONTAINING PROTEIN"/>
    <property type="match status" value="1"/>
</dbReference>
<comment type="caution">
    <text evidence="1">The sequence shown here is derived from an EMBL/GenBank/DDBJ whole genome shotgun (WGS) entry which is preliminary data.</text>
</comment>
<name>A0ABD2WU39_9HYME</name>
<keyword evidence="2" id="KW-1185">Reference proteome</keyword>
<dbReference type="Proteomes" id="UP001627154">
    <property type="component" value="Unassembled WGS sequence"/>
</dbReference>
<proteinExistence type="predicted"/>
<organism evidence="1 2">
    <name type="scientific">Trichogramma kaykai</name>
    <dbReference type="NCBI Taxonomy" id="54128"/>
    <lineage>
        <taxon>Eukaryota</taxon>
        <taxon>Metazoa</taxon>
        <taxon>Ecdysozoa</taxon>
        <taxon>Arthropoda</taxon>
        <taxon>Hexapoda</taxon>
        <taxon>Insecta</taxon>
        <taxon>Pterygota</taxon>
        <taxon>Neoptera</taxon>
        <taxon>Endopterygota</taxon>
        <taxon>Hymenoptera</taxon>
        <taxon>Apocrita</taxon>
        <taxon>Proctotrupomorpha</taxon>
        <taxon>Chalcidoidea</taxon>
        <taxon>Trichogrammatidae</taxon>
        <taxon>Trichogramma</taxon>
    </lineage>
</organism>
<dbReference type="EMBL" id="JBJJXI010000070">
    <property type="protein sequence ID" value="KAL3396683.1"/>
    <property type="molecule type" value="Genomic_DNA"/>
</dbReference>
<dbReference type="AlphaFoldDB" id="A0ABD2WU39"/>
<gene>
    <name evidence="1" type="ORF">TKK_009547</name>
</gene>
<sequence length="259" mass="29784">MIDDINLTKLTADSDLKLVGYKDCLKQITCPNPNDNCYYNDCEICKNVEKFTNYLQALLYEKNIFEVEFSSWTATDRCTLLTQTLPSDDFVELLMEKLVALKTHSFITKQQSEFYESKKNKLAPREILLVLDFSENYKFVAQNAAQAFHFNNDQATIFPVVYYDVKNSVLCHKSLIFISECTKHDTAAVYTIQKLLVPYLKRNHNPKKLIYFSDGAKQHFKNKCQMVNLVKHEIDFGVKAEWHCHPTAHAKGPSDASGA</sequence>
<evidence type="ECO:0000313" key="2">
    <source>
        <dbReference type="Proteomes" id="UP001627154"/>
    </source>
</evidence>
<reference evidence="1 2" key="1">
    <citation type="journal article" date="2024" name="bioRxiv">
        <title>A reference genome for Trichogramma kaykai: A tiny desert-dwelling parasitoid wasp with competing sex-ratio distorters.</title>
        <authorList>
            <person name="Culotta J."/>
            <person name="Lindsey A.R."/>
        </authorList>
    </citation>
    <scope>NUCLEOTIDE SEQUENCE [LARGE SCALE GENOMIC DNA]</scope>
    <source>
        <strain evidence="1 2">KSX58</strain>
    </source>
</reference>
<accession>A0ABD2WU39</accession>
<protein>
    <submittedName>
        <fullName evidence="1">Uncharacterized protein</fullName>
    </submittedName>
</protein>
<dbReference type="PANTHER" id="PTHR46601:SF1">
    <property type="entry name" value="ADF-H DOMAIN-CONTAINING PROTEIN"/>
    <property type="match status" value="1"/>
</dbReference>